<feature type="region of interest" description="Disordered" evidence="1">
    <location>
        <begin position="1"/>
        <end position="32"/>
    </location>
</feature>
<keyword evidence="3" id="KW-1185">Reference proteome</keyword>
<dbReference type="Proteomes" id="UP000245771">
    <property type="component" value="Unassembled WGS sequence"/>
</dbReference>
<dbReference type="InParanoid" id="A0A316VI26"/>
<organism evidence="2 3">
    <name type="scientific">Meira miltonrushii</name>
    <dbReference type="NCBI Taxonomy" id="1280837"/>
    <lineage>
        <taxon>Eukaryota</taxon>
        <taxon>Fungi</taxon>
        <taxon>Dikarya</taxon>
        <taxon>Basidiomycota</taxon>
        <taxon>Ustilaginomycotina</taxon>
        <taxon>Exobasidiomycetes</taxon>
        <taxon>Exobasidiales</taxon>
        <taxon>Brachybasidiaceae</taxon>
        <taxon>Meira</taxon>
    </lineage>
</organism>
<dbReference type="EMBL" id="KZ819603">
    <property type="protein sequence ID" value="PWN35651.1"/>
    <property type="molecule type" value="Genomic_DNA"/>
</dbReference>
<proteinExistence type="predicted"/>
<protein>
    <submittedName>
        <fullName evidence="2">Uncharacterized protein</fullName>
    </submittedName>
</protein>
<evidence type="ECO:0000313" key="2">
    <source>
        <dbReference type="EMBL" id="PWN35651.1"/>
    </source>
</evidence>
<feature type="compositionally biased region" description="Basic and acidic residues" evidence="1">
    <location>
        <begin position="188"/>
        <end position="198"/>
    </location>
</feature>
<evidence type="ECO:0000313" key="3">
    <source>
        <dbReference type="Proteomes" id="UP000245771"/>
    </source>
</evidence>
<dbReference type="OrthoDB" id="3268823at2759"/>
<feature type="compositionally biased region" description="Polar residues" evidence="1">
    <location>
        <begin position="108"/>
        <end position="117"/>
    </location>
</feature>
<dbReference type="AlphaFoldDB" id="A0A316VI26"/>
<feature type="compositionally biased region" description="Basic and acidic residues" evidence="1">
    <location>
        <begin position="86"/>
        <end position="101"/>
    </location>
</feature>
<dbReference type="RefSeq" id="XP_025355953.1">
    <property type="nucleotide sequence ID" value="XM_025498791.1"/>
</dbReference>
<gene>
    <name evidence="2" type="ORF">FA14DRAFT_160707</name>
</gene>
<feature type="region of interest" description="Disordered" evidence="1">
    <location>
        <begin position="60"/>
        <end position="239"/>
    </location>
</feature>
<feature type="compositionally biased region" description="Polar residues" evidence="1">
    <location>
        <begin position="61"/>
        <end position="85"/>
    </location>
</feature>
<feature type="compositionally biased region" description="Polar residues" evidence="1">
    <location>
        <begin position="215"/>
        <end position="225"/>
    </location>
</feature>
<name>A0A316VI26_9BASI</name>
<feature type="compositionally biased region" description="Basic and acidic residues" evidence="1">
    <location>
        <begin position="118"/>
        <end position="127"/>
    </location>
</feature>
<dbReference type="GeneID" id="37020572"/>
<accession>A0A316VI26</accession>
<sequence>MAAPAIPGQQEFVRPPKSSRRNKTPPNEITQSVTNAYNNAPDLGISSTVQNAYQRAPDLGLQSSISRTLGYSNEQGEDTQAQGEQQPKDHPSEEQTDEKKSLSPYEISKQSGPSSQDRLGKTQREIGTEFGIPTRAGAGTTVSPDKTNALAEKRSHSSHHTRPREANVPEDYAPEPCPTKHAGTGKVDGVEHKSPNAKHEKRISNGSATHRKSESGNQSPQSTTSSERKRRSLGAKLRDQIKGELKILSGSITNNEDKINLGLNIKHGEA</sequence>
<evidence type="ECO:0000256" key="1">
    <source>
        <dbReference type="SAM" id="MobiDB-lite"/>
    </source>
</evidence>
<reference evidence="2 3" key="1">
    <citation type="journal article" date="2018" name="Mol. Biol. Evol.">
        <title>Broad Genomic Sampling Reveals a Smut Pathogenic Ancestry of the Fungal Clade Ustilaginomycotina.</title>
        <authorList>
            <person name="Kijpornyongpan T."/>
            <person name="Mondo S.J."/>
            <person name="Barry K."/>
            <person name="Sandor L."/>
            <person name="Lee J."/>
            <person name="Lipzen A."/>
            <person name="Pangilinan J."/>
            <person name="LaButti K."/>
            <person name="Hainaut M."/>
            <person name="Henrissat B."/>
            <person name="Grigoriev I.V."/>
            <person name="Spatafora J.W."/>
            <person name="Aime M.C."/>
        </authorList>
    </citation>
    <scope>NUCLEOTIDE SEQUENCE [LARGE SCALE GENOMIC DNA]</scope>
    <source>
        <strain evidence="2 3">MCA 3882</strain>
    </source>
</reference>